<evidence type="ECO:0000256" key="4">
    <source>
        <dbReference type="SAM" id="SignalP"/>
    </source>
</evidence>
<dbReference type="PROSITE" id="PS50088">
    <property type="entry name" value="ANK_REPEAT"/>
    <property type="match status" value="2"/>
</dbReference>
<feature type="repeat" description="ANK" evidence="3">
    <location>
        <begin position="155"/>
        <end position="187"/>
    </location>
</feature>
<reference evidence="5 6" key="1">
    <citation type="journal article" date="2018" name="Int. J. Syst. Evol. Microbiol.">
        <title>Mesosutterella multiformis gen. nov., sp. nov., a member of the family Sutterellaceae and Sutterella megalosphaeroides sp. nov., isolated from human faeces.</title>
        <authorList>
            <person name="Sakamoto M."/>
            <person name="Ikeyama N."/>
            <person name="Kunihiro T."/>
            <person name="Iino T."/>
            <person name="Yuki M."/>
            <person name="Ohkuma M."/>
        </authorList>
    </citation>
    <scope>NUCLEOTIDE SEQUENCE [LARGE SCALE GENOMIC DNA]</scope>
    <source>
        <strain evidence="5 6">6FBBBH3</strain>
    </source>
</reference>
<feature type="chain" id="PRO_5016273322" evidence="4">
    <location>
        <begin position="23"/>
        <end position="269"/>
    </location>
</feature>
<sequence length="269" mass="28558">MRSTVAALAGTVLFAAAASGFAADANSANSASGVASVLPLTDASAQHLTDDPLTAARIDELRRAVRTGNAAAAKRLLASGLTPNSLMENGDTLFTYAMRSDAPETAKVVMEAEGFDANALNRFGETPLMLAVFKGNEAIFKRLLELGASTEGAPGKWTPLHYAATEGRRTFVEYLIEHGADVNAQTKAGVTPLMMAARKPSRVVVTQLLRSGAYRDYCTDKGMSPADFARNAGDEELADYLKVERCAVKGRRNTVRIGTVEAPSNFPTR</sequence>
<evidence type="ECO:0000313" key="6">
    <source>
        <dbReference type="Proteomes" id="UP000271003"/>
    </source>
</evidence>
<keyword evidence="2 3" id="KW-0040">ANK repeat</keyword>
<dbReference type="PROSITE" id="PS50297">
    <property type="entry name" value="ANK_REP_REGION"/>
    <property type="match status" value="2"/>
</dbReference>
<dbReference type="Pfam" id="PF12796">
    <property type="entry name" value="Ank_2"/>
    <property type="match status" value="1"/>
</dbReference>
<keyword evidence="4" id="KW-0732">Signal</keyword>
<dbReference type="AlphaFoldDB" id="A0A2Z6IBA1"/>
<protein>
    <submittedName>
        <fullName evidence="5">Uncharacterized protein</fullName>
    </submittedName>
</protein>
<dbReference type="SUPFAM" id="SSF48403">
    <property type="entry name" value="Ankyrin repeat"/>
    <property type="match status" value="1"/>
</dbReference>
<feature type="signal peptide" evidence="4">
    <location>
        <begin position="1"/>
        <end position="22"/>
    </location>
</feature>
<dbReference type="EMBL" id="AP018786">
    <property type="protein sequence ID" value="BBF23821.1"/>
    <property type="molecule type" value="Genomic_DNA"/>
</dbReference>
<evidence type="ECO:0000256" key="1">
    <source>
        <dbReference type="ARBA" id="ARBA00022737"/>
    </source>
</evidence>
<dbReference type="PANTHER" id="PTHR24173">
    <property type="entry name" value="ANKYRIN REPEAT CONTAINING"/>
    <property type="match status" value="1"/>
</dbReference>
<name>A0A2Z6IBA1_9BURK</name>
<organism evidence="5 6">
    <name type="scientific">Sutterella megalosphaeroides</name>
    <dbReference type="NCBI Taxonomy" id="2494234"/>
    <lineage>
        <taxon>Bacteria</taxon>
        <taxon>Pseudomonadati</taxon>
        <taxon>Pseudomonadota</taxon>
        <taxon>Betaproteobacteria</taxon>
        <taxon>Burkholderiales</taxon>
        <taxon>Sutterellaceae</taxon>
        <taxon>Sutterella</taxon>
    </lineage>
</organism>
<keyword evidence="6" id="KW-1185">Reference proteome</keyword>
<evidence type="ECO:0000313" key="5">
    <source>
        <dbReference type="EMBL" id="BBF23821.1"/>
    </source>
</evidence>
<dbReference type="InterPro" id="IPR002110">
    <property type="entry name" value="Ankyrin_rpt"/>
</dbReference>
<evidence type="ECO:0000256" key="2">
    <source>
        <dbReference type="ARBA" id="ARBA00023043"/>
    </source>
</evidence>
<accession>A0A2Z6IBA1</accession>
<keyword evidence="1" id="KW-0677">Repeat</keyword>
<dbReference type="RefSeq" id="WP_232008774.1">
    <property type="nucleotide sequence ID" value="NZ_AP018786.1"/>
</dbReference>
<gene>
    <name evidence="5" type="ORF">SUTMEG_17120</name>
</gene>
<dbReference type="Proteomes" id="UP000271003">
    <property type="component" value="Chromosome"/>
</dbReference>
<feature type="repeat" description="ANK" evidence="3">
    <location>
        <begin position="123"/>
        <end position="155"/>
    </location>
</feature>
<dbReference type="Gene3D" id="1.25.40.20">
    <property type="entry name" value="Ankyrin repeat-containing domain"/>
    <property type="match status" value="1"/>
</dbReference>
<proteinExistence type="predicted"/>
<evidence type="ECO:0000256" key="3">
    <source>
        <dbReference type="PROSITE-ProRule" id="PRU00023"/>
    </source>
</evidence>
<dbReference type="PANTHER" id="PTHR24173:SF74">
    <property type="entry name" value="ANKYRIN REPEAT DOMAIN-CONTAINING PROTEIN 16"/>
    <property type="match status" value="1"/>
</dbReference>
<dbReference type="PRINTS" id="PR01415">
    <property type="entry name" value="ANKYRIN"/>
</dbReference>
<dbReference type="InterPro" id="IPR036770">
    <property type="entry name" value="Ankyrin_rpt-contain_sf"/>
</dbReference>
<dbReference type="KEGG" id="sutt:SUTMEG_17120"/>
<dbReference type="SMART" id="SM00248">
    <property type="entry name" value="ANK"/>
    <property type="match status" value="5"/>
</dbReference>